<proteinExistence type="predicted"/>
<feature type="compositionally biased region" description="Polar residues" evidence="2">
    <location>
        <begin position="147"/>
        <end position="160"/>
    </location>
</feature>
<keyword evidence="1" id="KW-0677">Repeat</keyword>
<feature type="compositionally biased region" description="Gly residues" evidence="2">
    <location>
        <begin position="245"/>
        <end position="266"/>
    </location>
</feature>
<gene>
    <name evidence="4" type="ORF">MVEN_00242600</name>
</gene>
<feature type="domain" description="Nephrocystin 3-like N-terminal" evidence="3">
    <location>
        <begin position="326"/>
        <end position="480"/>
    </location>
</feature>
<dbReference type="Proteomes" id="UP000620124">
    <property type="component" value="Unassembled WGS sequence"/>
</dbReference>
<dbReference type="SUPFAM" id="SSF52540">
    <property type="entry name" value="P-loop containing nucleoside triphosphate hydrolases"/>
    <property type="match status" value="1"/>
</dbReference>
<evidence type="ECO:0000259" key="3">
    <source>
        <dbReference type="Pfam" id="PF24883"/>
    </source>
</evidence>
<evidence type="ECO:0000313" key="5">
    <source>
        <dbReference type="Proteomes" id="UP000620124"/>
    </source>
</evidence>
<dbReference type="InterPro" id="IPR056884">
    <property type="entry name" value="NPHP3-like_N"/>
</dbReference>
<feature type="region of interest" description="Disordered" evidence="2">
    <location>
        <begin position="245"/>
        <end position="268"/>
    </location>
</feature>
<evidence type="ECO:0000256" key="1">
    <source>
        <dbReference type="ARBA" id="ARBA00022737"/>
    </source>
</evidence>
<dbReference type="OrthoDB" id="4760524at2759"/>
<dbReference type="EMBL" id="JACAZI010000002">
    <property type="protein sequence ID" value="KAF7369154.1"/>
    <property type="molecule type" value="Genomic_DNA"/>
</dbReference>
<dbReference type="PANTHER" id="PTHR10039:SF17">
    <property type="entry name" value="FUNGAL STAND N-TERMINAL GOODBYE DOMAIN-CONTAINING PROTEIN-RELATED"/>
    <property type="match status" value="1"/>
</dbReference>
<sequence>MRDGGRVKINQVSRRCFGGTSPLVLLSVTRPFQVLMPAISSSSGNRGGTSDDIEEMKLRRTPGHMEGQRSDPLESASTQMSDKHFLDTNEYRPVTIPPDVPPTRRPKLLGRLLRFGSQSPSTTASASQFLGRILGGSREGSPVPAGLTSSPQALSKTPSHSDPPPTVIPRSRPDDRYTSGDAVVGRSEMHSENRIIQYPSAIDLERSGSDHHPAPGPSNSQIASKHPAFEHESKTSINVNHYIYGGRGGRGGRSMQGRGGEGGSGEGPTVNYHIDAGANVNHIQRQGESGFHILHRASADAAVHNSAENYSQPKCHPETRTKMLEDLWEWSNSDPDRRMLWFYGPAGAGKSSVARSFCQKLEEEGRLGASFFFKRGHPSRGDGHKLFPTIAYQLCLAAPGLKHIISQILEDDPSITNRSLSVQLQKLIIEPCRRSFPNPSLVVVIDGLDECEDKNVQAEILRSFGIHQEPLPLLFFIASRPEAHIWETFISTLEAIYRPVNVEQSFDDVRKYLLEEFARIHRDHCKTMDTVPFPWPTPAIVDNFVNKSSGYFIYVATVVKFIDDKDFRPTERLHVITNIQEPQPDCGSPFAALDALYTQILLAVPRRPHFLKILAVIAAKIFLRFRYIDQLLELQPGEVQLAVRGLRSVIGAQKWGSSECNDWSSESGIIVHHASFLDFLQDPVRAGIFYVGVSSLRTDLCCHILKALSYSYDDFSLNRHGFVGQ</sequence>
<protein>
    <submittedName>
        <fullName evidence="4">NACHT domain-containing protein</fullName>
    </submittedName>
</protein>
<name>A0A8H6Z292_9AGAR</name>
<keyword evidence="5" id="KW-1185">Reference proteome</keyword>
<comment type="caution">
    <text evidence="4">The sequence shown here is derived from an EMBL/GenBank/DDBJ whole genome shotgun (WGS) entry which is preliminary data.</text>
</comment>
<dbReference type="AlphaFoldDB" id="A0A8H6Z292"/>
<evidence type="ECO:0000313" key="4">
    <source>
        <dbReference type="EMBL" id="KAF7369154.1"/>
    </source>
</evidence>
<dbReference type="InterPro" id="IPR027417">
    <property type="entry name" value="P-loop_NTPase"/>
</dbReference>
<feature type="region of interest" description="Disordered" evidence="2">
    <location>
        <begin position="135"/>
        <end position="193"/>
    </location>
</feature>
<dbReference type="PANTHER" id="PTHR10039">
    <property type="entry name" value="AMELOGENIN"/>
    <property type="match status" value="1"/>
</dbReference>
<reference evidence="4" key="1">
    <citation type="submission" date="2020-05" db="EMBL/GenBank/DDBJ databases">
        <title>Mycena genomes resolve the evolution of fungal bioluminescence.</title>
        <authorList>
            <person name="Tsai I.J."/>
        </authorList>
    </citation>
    <scope>NUCLEOTIDE SEQUENCE</scope>
    <source>
        <strain evidence="4">CCC161011</strain>
    </source>
</reference>
<accession>A0A8H6Z292</accession>
<feature type="region of interest" description="Disordered" evidence="2">
    <location>
        <begin position="205"/>
        <end position="230"/>
    </location>
</feature>
<dbReference type="Gene3D" id="3.40.50.300">
    <property type="entry name" value="P-loop containing nucleotide triphosphate hydrolases"/>
    <property type="match status" value="1"/>
</dbReference>
<dbReference type="Pfam" id="PF24883">
    <property type="entry name" value="NPHP3_N"/>
    <property type="match status" value="1"/>
</dbReference>
<evidence type="ECO:0000256" key="2">
    <source>
        <dbReference type="SAM" id="MobiDB-lite"/>
    </source>
</evidence>
<organism evidence="4 5">
    <name type="scientific">Mycena venus</name>
    <dbReference type="NCBI Taxonomy" id="2733690"/>
    <lineage>
        <taxon>Eukaryota</taxon>
        <taxon>Fungi</taxon>
        <taxon>Dikarya</taxon>
        <taxon>Basidiomycota</taxon>
        <taxon>Agaricomycotina</taxon>
        <taxon>Agaricomycetes</taxon>
        <taxon>Agaricomycetidae</taxon>
        <taxon>Agaricales</taxon>
        <taxon>Marasmiineae</taxon>
        <taxon>Mycenaceae</taxon>
        <taxon>Mycena</taxon>
    </lineage>
</organism>